<keyword evidence="5" id="KW-0028">Amino-acid biosynthesis</keyword>
<dbReference type="GO" id="GO:0008777">
    <property type="term" value="F:acetylornithine deacetylase activity"/>
    <property type="evidence" value="ECO:0007669"/>
    <property type="project" value="UniProtKB-EC"/>
</dbReference>
<dbReference type="CDD" id="cd03894">
    <property type="entry name" value="M20_ArgE"/>
    <property type="match status" value="1"/>
</dbReference>
<comment type="caution">
    <text evidence="11">The sequence shown here is derived from an EMBL/GenBank/DDBJ whole genome shotgun (WGS) entry which is preliminary data.</text>
</comment>
<comment type="cofactor">
    <cofactor evidence="1">
        <name>Zn(2+)</name>
        <dbReference type="ChEBI" id="CHEBI:29105"/>
    </cofactor>
</comment>
<evidence type="ECO:0000256" key="3">
    <source>
        <dbReference type="ARBA" id="ARBA00022490"/>
    </source>
</evidence>
<dbReference type="SUPFAM" id="SSF55031">
    <property type="entry name" value="Bacterial exopeptidase dimerisation domain"/>
    <property type="match status" value="1"/>
</dbReference>
<dbReference type="NCBIfam" id="TIGR01892">
    <property type="entry name" value="AcOrn-deacetyl"/>
    <property type="match status" value="1"/>
</dbReference>
<evidence type="ECO:0000313" key="12">
    <source>
        <dbReference type="Proteomes" id="UP000032068"/>
    </source>
</evidence>
<evidence type="ECO:0000256" key="4">
    <source>
        <dbReference type="ARBA" id="ARBA00022571"/>
    </source>
</evidence>
<dbReference type="Gene3D" id="3.30.70.360">
    <property type="match status" value="1"/>
</dbReference>
<dbReference type="EC" id="3.5.1.16" evidence="11"/>
<evidence type="ECO:0000313" key="11">
    <source>
        <dbReference type="EMBL" id="KIP98389.1"/>
    </source>
</evidence>
<keyword evidence="9" id="KW-0170">Cobalt</keyword>
<keyword evidence="4" id="KW-0055">Arginine biosynthesis</keyword>
<dbReference type="SUPFAM" id="SSF53187">
    <property type="entry name" value="Zn-dependent exopeptidases"/>
    <property type="match status" value="1"/>
</dbReference>
<feature type="domain" description="Peptidase M20 dimerisation" evidence="10">
    <location>
        <begin position="173"/>
        <end position="283"/>
    </location>
</feature>
<dbReference type="EMBL" id="JXQW01000041">
    <property type="protein sequence ID" value="KIP98389.1"/>
    <property type="molecule type" value="Genomic_DNA"/>
</dbReference>
<dbReference type="Gene3D" id="3.40.630.10">
    <property type="entry name" value="Zn peptidases"/>
    <property type="match status" value="1"/>
</dbReference>
<dbReference type="InterPro" id="IPR050072">
    <property type="entry name" value="Peptidase_M20A"/>
</dbReference>
<keyword evidence="7 11" id="KW-0378">Hydrolase</keyword>
<keyword evidence="6" id="KW-0479">Metal-binding</keyword>
<dbReference type="NCBIfam" id="NF005710">
    <property type="entry name" value="PRK07522.1"/>
    <property type="match status" value="1"/>
</dbReference>
<dbReference type="InterPro" id="IPR001261">
    <property type="entry name" value="ArgE/DapE_CS"/>
</dbReference>
<sequence length="387" mass="41380">MNEPSSRALLERLIGFATVSRDSNLQLIAFIRDYLAGFGVDSELFHNAEGTKANLFATIGPPDRGGVVLSGHTDVVPVDGQAWTLDPFQLTERDGRLYGRGAADMKGFIACVLAAVPGFLQRPLQVPVHLAFSYDEEVGCLGVRSMLAELEKRPHKPTLCLIGEPTELKPVLGHKGKLAMRCEVHGAACHSAYAPYGVNAIEYAARLIGHLGDIGARLAQPEHHDARFDPPFSTVQTGLIKGGRALNIVPAECEFDFEVRALPGFDAQSVADELQNYAAQQLLPKMQAVSAASDIRLQALSAYPGLATPPDSEAARLLTRICGSSDFGTVAFGTEGGLFDGAGIPTVVCGPGSMDQGHKPDEFVSVEQLQGCDAMLSRLADYLREPL</sequence>
<evidence type="ECO:0000256" key="2">
    <source>
        <dbReference type="ARBA" id="ARBA00005691"/>
    </source>
</evidence>
<evidence type="ECO:0000256" key="5">
    <source>
        <dbReference type="ARBA" id="ARBA00022605"/>
    </source>
</evidence>
<evidence type="ECO:0000256" key="8">
    <source>
        <dbReference type="ARBA" id="ARBA00022833"/>
    </source>
</evidence>
<protein>
    <submittedName>
        <fullName evidence="11">Acetylornithine deacetylase</fullName>
        <ecNumber evidence="11">3.5.1.16</ecNumber>
    </submittedName>
</protein>
<proteinExistence type="inferred from homology"/>
<name>A0A0D0KGE7_9PSED</name>
<dbReference type="InterPro" id="IPR002933">
    <property type="entry name" value="Peptidase_M20"/>
</dbReference>
<dbReference type="PANTHER" id="PTHR43808:SF31">
    <property type="entry name" value="N-ACETYL-L-CITRULLINE DEACETYLASE"/>
    <property type="match status" value="1"/>
</dbReference>
<dbReference type="PROSITE" id="PS00759">
    <property type="entry name" value="ARGE_DAPE_CPG2_2"/>
    <property type="match status" value="1"/>
</dbReference>
<keyword evidence="3" id="KW-0963">Cytoplasm</keyword>
<dbReference type="Pfam" id="PF01546">
    <property type="entry name" value="Peptidase_M20"/>
    <property type="match status" value="1"/>
</dbReference>
<dbReference type="InterPro" id="IPR036264">
    <property type="entry name" value="Bact_exopeptidase_dim_dom"/>
</dbReference>
<dbReference type="GO" id="GO:0006526">
    <property type="term" value="P:L-arginine biosynthetic process"/>
    <property type="evidence" value="ECO:0007669"/>
    <property type="project" value="UniProtKB-KW"/>
</dbReference>
<dbReference type="RefSeq" id="WP_042554709.1">
    <property type="nucleotide sequence ID" value="NZ_JXQW01000041.1"/>
</dbReference>
<gene>
    <name evidence="11" type="ORF">RU08_15340</name>
</gene>
<evidence type="ECO:0000256" key="7">
    <source>
        <dbReference type="ARBA" id="ARBA00022801"/>
    </source>
</evidence>
<dbReference type="OrthoDB" id="3665926at2"/>
<dbReference type="PANTHER" id="PTHR43808">
    <property type="entry name" value="ACETYLORNITHINE DEACETYLASE"/>
    <property type="match status" value="1"/>
</dbReference>
<accession>A0A0D0KGE7</accession>
<evidence type="ECO:0000259" key="10">
    <source>
        <dbReference type="Pfam" id="PF07687"/>
    </source>
</evidence>
<dbReference type="Proteomes" id="UP000032068">
    <property type="component" value="Unassembled WGS sequence"/>
</dbReference>
<comment type="similarity">
    <text evidence="2">Belongs to the peptidase M20A family. ArgE subfamily.</text>
</comment>
<dbReference type="Pfam" id="PF07687">
    <property type="entry name" value="M20_dimer"/>
    <property type="match status" value="1"/>
</dbReference>
<dbReference type="InterPro" id="IPR010169">
    <property type="entry name" value="AcOrn-deacetyl"/>
</dbReference>
<evidence type="ECO:0000256" key="6">
    <source>
        <dbReference type="ARBA" id="ARBA00022723"/>
    </source>
</evidence>
<dbReference type="AlphaFoldDB" id="A0A0D0KGE7"/>
<evidence type="ECO:0000256" key="1">
    <source>
        <dbReference type="ARBA" id="ARBA00001947"/>
    </source>
</evidence>
<keyword evidence="8" id="KW-0862">Zinc</keyword>
<dbReference type="InterPro" id="IPR011650">
    <property type="entry name" value="Peptidase_M20_dimer"/>
</dbReference>
<evidence type="ECO:0000256" key="9">
    <source>
        <dbReference type="ARBA" id="ARBA00023285"/>
    </source>
</evidence>
<organism evidence="11 12">
    <name type="scientific">Pseudomonas fulva</name>
    <dbReference type="NCBI Taxonomy" id="47880"/>
    <lineage>
        <taxon>Bacteria</taxon>
        <taxon>Pseudomonadati</taxon>
        <taxon>Pseudomonadota</taxon>
        <taxon>Gammaproteobacteria</taxon>
        <taxon>Pseudomonadales</taxon>
        <taxon>Pseudomonadaceae</taxon>
        <taxon>Pseudomonas</taxon>
    </lineage>
</organism>
<dbReference type="GO" id="GO:0046872">
    <property type="term" value="F:metal ion binding"/>
    <property type="evidence" value="ECO:0007669"/>
    <property type="project" value="UniProtKB-KW"/>
</dbReference>
<reference evidence="11 12" key="1">
    <citation type="submission" date="2014-12" db="EMBL/GenBank/DDBJ databases">
        <title>16Stimator: statistical estimation of ribosomal gene copy numbers from draft genome assemblies.</title>
        <authorList>
            <person name="Perisin M.A."/>
            <person name="Vetter M."/>
            <person name="Gilbert J.A."/>
            <person name="Bergelson J."/>
        </authorList>
    </citation>
    <scope>NUCLEOTIDE SEQUENCE [LARGE SCALE GENOMIC DNA]</scope>
    <source>
        <strain evidence="11 12">MEJ086</strain>
    </source>
</reference>